<dbReference type="GO" id="GO:0016779">
    <property type="term" value="F:nucleotidyltransferase activity"/>
    <property type="evidence" value="ECO:0007669"/>
    <property type="project" value="UniProtKB-UniRule"/>
</dbReference>
<keyword evidence="2 6" id="KW-0328">Glycosyltransferase</keyword>
<dbReference type="PROSITE" id="PS52018">
    <property type="entry name" value="DART"/>
    <property type="match status" value="1"/>
</dbReference>
<feature type="binding site" evidence="6">
    <location>
        <begin position="12"/>
        <end position="14"/>
    </location>
    <ligand>
        <name>NAD(+)</name>
        <dbReference type="ChEBI" id="CHEBI:57540"/>
    </ligand>
</feature>
<protein>
    <submittedName>
        <fullName evidence="8">DUF4433 domain-containing protein</fullName>
    </submittedName>
</protein>
<keyword evidence="1 6" id="KW-1277">Toxin-antitoxin system</keyword>
<evidence type="ECO:0000256" key="1">
    <source>
        <dbReference type="ARBA" id="ARBA00022649"/>
    </source>
</evidence>
<dbReference type="Proteomes" id="UP000569732">
    <property type="component" value="Unassembled WGS sequence"/>
</dbReference>
<dbReference type="AlphaFoldDB" id="A0A853I7E1"/>
<dbReference type="GO" id="GO:0016757">
    <property type="term" value="F:glycosyltransferase activity"/>
    <property type="evidence" value="ECO:0007669"/>
    <property type="project" value="UniProtKB-UniRule"/>
</dbReference>
<dbReference type="GO" id="GO:0003677">
    <property type="term" value="F:DNA binding"/>
    <property type="evidence" value="ECO:0007669"/>
    <property type="project" value="UniProtKB-UniRule"/>
</dbReference>
<keyword evidence="3 6" id="KW-0808">Transferase</keyword>
<evidence type="ECO:0000256" key="5">
    <source>
        <dbReference type="ARBA" id="ARBA00023125"/>
    </source>
</evidence>
<evidence type="ECO:0000259" key="7">
    <source>
        <dbReference type="PROSITE" id="PS52018"/>
    </source>
</evidence>
<feature type="domain" description="DarT" evidence="7">
    <location>
        <begin position="8"/>
        <end position="205"/>
    </location>
</feature>
<sequence length="205" mass="23850">MEQFPNPTSIFHFTHISNLSNIVKVGAILCKNRVNTQYTSAANAEIQNQRNTYQVPVPPYGCIHDYVPFYFNSLSPMLYTIKQGNIQGVTMEKMVVFQTTVQIVQQNTKLFVFTDGHSIMGLTDYYNDVRELSKLDWQIINAKYWKNFPDGKRIRQSEFMIHDEFNLNLVQSIGVHNLDMVKQVLQVIGQKQYTINVAVRPDWFF</sequence>
<feature type="binding site" evidence="6">
    <location>
        <position position="50"/>
    </location>
    <ligand>
        <name>NAD(+)</name>
        <dbReference type="ChEBI" id="CHEBI:57540"/>
    </ligand>
</feature>
<evidence type="ECO:0000256" key="6">
    <source>
        <dbReference type="PROSITE-ProRule" id="PRU01362"/>
    </source>
</evidence>
<feature type="active site" description="Proton acceptor" evidence="6">
    <location>
        <position position="50"/>
    </location>
</feature>
<comment type="caution">
    <text evidence="8">The sequence shown here is derived from an EMBL/GenBank/DDBJ whole genome shotgun (WGS) entry which is preliminary data.</text>
</comment>
<evidence type="ECO:0000313" key="9">
    <source>
        <dbReference type="Proteomes" id="UP000569732"/>
    </source>
</evidence>
<comment type="catalytic activity">
    <reaction evidence="6">
        <text>a thymidine in DNA + NAD(+) = an N-(ADP-alpha-D-ribosyl)-thymidine in DNA + nicotinamide + H(+)</text>
        <dbReference type="Rhea" id="RHEA:71651"/>
        <dbReference type="Rhea" id="RHEA-COMP:13556"/>
        <dbReference type="Rhea" id="RHEA-COMP:18051"/>
        <dbReference type="ChEBI" id="CHEBI:15378"/>
        <dbReference type="ChEBI" id="CHEBI:17154"/>
        <dbReference type="ChEBI" id="CHEBI:57540"/>
        <dbReference type="ChEBI" id="CHEBI:137386"/>
        <dbReference type="ChEBI" id="CHEBI:191199"/>
    </reaction>
</comment>
<keyword evidence="5 6" id="KW-0238">DNA-binding</keyword>
<name>A0A853I7E1_9GAMM</name>
<feature type="active site" evidence="6">
    <location>
        <position position="158"/>
    </location>
</feature>
<organism evidence="8 9">
    <name type="scientific">Spartinivicinus marinus</name>
    <dbReference type="NCBI Taxonomy" id="2994442"/>
    <lineage>
        <taxon>Bacteria</taxon>
        <taxon>Pseudomonadati</taxon>
        <taxon>Pseudomonadota</taxon>
        <taxon>Gammaproteobacteria</taxon>
        <taxon>Oceanospirillales</taxon>
        <taxon>Zooshikellaceae</taxon>
        <taxon>Spartinivicinus</taxon>
    </lineage>
</organism>
<evidence type="ECO:0000256" key="2">
    <source>
        <dbReference type="ARBA" id="ARBA00022676"/>
    </source>
</evidence>
<gene>
    <name evidence="8" type="ORF">H0A36_27850</name>
</gene>
<proteinExistence type="inferred from homology"/>
<dbReference type="RefSeq" id="WP_180571800.1">
    <property type="nucleotide sequence ID" value="NZ_JACCKB010000158.1"/>
</dbReference>
<keyword evidence="9" id="KW-1185">Reference proteome</keyword>
<keyword evidence="4 6" id="KW-0548">Nucleotidyltransferase</keyword>
<dbReference type="Pfam" id="PF14487">
    <property type="entry name" value="DarT"/>
    <property type="match status" value="1"/>
</dbReference>
<comment type="caution">
    <text evidence="6">Lacks conserved residue(s) required for the propagation of feature annotation.</text>
</comment>
<dbReference type="InterPro" id="IPR029494">
    <property type="entry name" value="DarT"/>
</dbReference>
<reference evidence="8 9" key="1">
    <citation type="submission" date="2020-07" db="EMBL/GenBank/DDBJ databases">
        <title>Endozoicomonas sp. nov., isolated from sediment.</title>
        <authorList>
            <person name="Gu T."/>
        </authorList>
    </citation>
    <scope>NUCLEOTIDE SEQUENCE [LARGE SCALE GENOMIC DNA]</scope>
    <source>
        <strain evidence="8 9">SM1973</strain>
    </source>
</reference>
<feature type="binding site" evidence="6">
    <location>
        <position position="29"/>
    </location>
    <ligand>
        <name>NAD(+)</name>
        <dbReference type="ChEBI" id="CHEBI:57540"/>
    </ligand>
</feature>
<accession>A0A853I7E1</accession>
<comment type="similarity">
    <text evidence="6">Belongs to the DarT ADP-ribosyltransferase family.</text>
</comment>
<dbReference type="EMBL" id="JACCKB010000158">
    <property type="protein sequence ID" value="NYZ69830.1"/>
    <property type="molecule type" value="Genomic_DNA"/>
</dbReference>
<evidence type="ECO:0000256" key="3">
    <source>
        <dbReference type="ARBA" id="ARBA00022679"/>
    </source>
</evidence>
<evidence type="ECO:0000313" key="8">
    <source>
        <dbReference type="EMBL" id="NYZ69830.1"/>
    </source>
</evidence>
<evidence type="ECO:0000256" key="4">
    <source>
        <dbReference type="ARBA" id="ARBA00022695"/>
    </source>
</evidence>